<name>A0A517ZMR6_9PLAN</name>
<proteinExistence type="predicted"/>
<keyword evidence="3" id="KW-1185">Reference proteome</keyword>
<feature type="region of interest" description="Disordered" evidence="1">
    <location>
        <begin position="34"/>
        <end position="75"/>
    </location>
</feature>
<dbReference type="KEGG" id="sdyn:Mal52_22480"/>
<sequence length="75" mass="8574">MAKCSRRKILVRYQFSRFVTKDSFGAPESREQFANSLLRSGKTTHRHRRPSENQPGPPATTSSPALQTRSLWTLL</sequence>
<organism evidence="2 3">
    <name type="scientific">Symmachiella dynata</name>
    <dbReference type="NCBI Taxonomy" id="2527995"/>
    <lineage>
        <taxon>Bacteria</taxon>
        <taxon>Pseudomonadati</taxon>
        <taxon>Planctomycetota</taxon>
        <taxon>Planctomycetia</taxon>
        <taxon>Planctomycetales</taxon>
        <taxon>Planctomycetaceae</taxon>
        <taxon>Symmachiella</taxon>
    </lineage>
</organism>
<accession>A0A517ZMR6</accession>
<dbReference type="Proteomes" id="UP000319383">
    <property type="component" value="Chromosome"/>
</dbReference>
<protein>
    <submittedName>
        <fullName evidence="2">Uncharacterized protein</fullName>
    </submittedName>
</protein>
<dbReference type="AlphaFoldDB" id="A0A517ZMR6"/>
<reference evidence="2 3" key="1">
    <citation type="submission" date="2019-02" db="EMBL/GenBank/DDBJ databases">
        <title>Deep-cultivation of Planctomycetes and their phenomic and genomic characterization uncovers novel biology.</title>
        <authorList>
            <person name="Wiegand S."/>
            <person name="Jogler M."/>
            <person name="Boedeker C."/>
            <person name="Pinto D."/>
            <person name="Vollmers J."/>
            <person name="Rivas-Marin E."/>
            <person name="Kohn T."/>
            <person name="Peeters S.H."/>
            <person name="Heuer A."/>
            <person name="Rast P."/>
            <person name="Oberbeckmann S."/>
            <person name="Bunk B."/>
            <person name="Jeske O."/>
            <person name="Meyerdierks A."/>
            <person name="Storesund J.E."/>
            <person name="Kallscheuer N."/>
            <person name="Luecker S."/>
            <person name="Lage O.M."/>
            <person name="Pohl T."/>
            <person name="Merkel B.J."/>
            <person name="Hornburger P."/>
            <person name="Mueller R.-W."/>
            <person name="Bruemmer F."/>
            <person name="Labrenz M."/>
            <person name="Spormann A.M."/>
            <person name="Op den Camp H."/>
            <person name="Overmann J."/>
            <person name="Amann R."/>
            <person name="Jetten M.S.M."/>
            <person name="Mascher T."/>
            <person name="Medema M.H."/>
            <person name="Devos D.P."/>
            <person name="Kaster A.-K."/>
            <person name="Ovreas L."/>
            <person name="Rohde M."/>
            <person name="Galperin M.Y."/>
            <person name="Jogler C."/>
        </authorList>
    </citation>
    <scope>NUCLEOTIDE SEQUENCE [LARGE SCALE GENOMIC DNA]</scope>
    <source>
        <strain evidence="2 3">Mal52</strain>
    </source>
</reference>
<evidence type="ECO:0000313" key="2">
    <source>
        <dbReference type="EMBL" id="QDU43772.1"/>
    </source>
</evidence>
<feature type="compositionally biased region" description="Polar residues" evidence="1">
    <location>
        <begin position="59"/>
        <end position="75"/>
    </location>
</feature>
<evidence type="ECO:0000256" key="1">
    <source>
        <dbReference type="SAM" id="MobiDB-lite"/>
    </source>
</evidence>
<dbReference type="EMBL" id="CP036276">
    <property type="protein sequence ID" value="QDU43772.1"/>
    <property type="molecule type" value="Genomic_DNA"/>
</dbReference>
<gene>
    <name evidence="2" type="ORF">Mal52_22480</name>
</gene>
<evidence type="ECO:0000313" key="3">
    <source>
        <dbReference type="Proteomes" id="UP000319383"/>
    </source>
</evidence>